<evidence type="ECO:0000313" key="1">
    <source>
        <dbReference type="EMBL" id="KAK7797121.1"/>
    </source>
</evidence>
<dbReference type="EMBL" id="JBBHLL010000895">
    <property type="protein sequence ID" value="KAK7797121.1"/>
    <property type="molecule type" value="Genomic_DNA"/>
</dbReference>
<accession>A0AAW0H6P5</accession>
<organism evidence="1 2">
    <name type="scientific">Myodes glareolus</name>
    <name type="common">Bank vole</name>
    <name type="synonym">Clethrionomys glareolus</name>
    <dbReference type="NCBI Taxonomy" id="447135"/>
    <lineage>
        <taxon>Eukaryota</taxon>
        <taxon>Metazoa</taxon>
        <taxon>Chordata</taxon>
        <taxon>Craniata</taxon>
        <taxon>Vertebrata</taxon>
        <taxon>Euteleostomi</taxon>
        <taxon>Mammalia</taxon>
        <taxon>Eutheria</taxon>
        <taxon>Euarchontoglires</taxon>
        <taxon>Glires</taxon>
        <taxon>Rodentia</taxon>
        <taxon>Myomorpha</taxon>
        <taxon>Muroidea</taxon>
        <taxon>Cricetidae</taxon>
        <taxon>Arvicolinae</taxon>
        <taxon>Myodes</taxon>
    </lineage>
</organism>
<dbReference type="Proteomes" id="UP001488838">
    <property type="component" value="Unassembled WGS sequence"/>
</dbReference>
<evidence type="ECO:0000313" key="2">
    <source>
        <dbReference type="Proteomes" id="UP001488838"/>
    </source>
</evidence>
<comment type="caution">
    <text evidence="1">The sequence shown here is derived from an EMBL/GenBank/DDBJ whole genome shotgun (WGS) entry which is preliminary data.</text>
</comment>
<reference evidence="1 2" key="1">
    <citation type="journal article" date="2023" name="bioRxiv">
        <title>Conserved and derived expression patterns and positive selection on dental genes reveal complex evolutionary context of ever-growing rodent molars.</title>
        <authorList>
            <person name="Calamari Z.T."/>
            <person name="Song A."/>
            <person name="Cohen E."/>
            <person name="Akter M."/>
            <person name="Roy R.D."/>
            <person name="Hallikas O."/>
            <person name="Christensen M.M."/>
            <person name="Li P."/>
            <person name="Marangoni P."/>
            <person name="Jernvall J."/>
            <person name="Klein O.D."/>
        </authorList>
    </citation>
    <scope>NUCLEOTIDE SEQUENCE [LARGE SCALE GENOMIC DNA]</scope>
    <source>
        <strain evidence="1">V071</strain>
    </source>
</reference>
<proteinExistence type="predicted"/>
<sequence>MGWPLESDDFGTVADLHGSRARPAPVLSLGLQRRAAASLLPASAQRKLGRLACSAHTMPGPHLPHTSGAAVGRHICCLSLHCQDALVVTAAAAAAVSGLVPRLRDFKSPTVPVLCPQKERLKDLFLAMELAPLRPAFGQTAAALLWAYYKCLHWCLAGISLQASRKGIVGLSPGFGWTTLQRDKVGLLTLEAQNPWRHLSQVLELLPYPLSSPPLPPPSPCPLPRAQPLLSPVPGAWVLCPLCQDPRSPRHWGRGQSTAAEARAPYSSQLPLGMPVTLGQTNTLNACVSLLQSPLPWPLSNYSCGHSPSLHPRWLSCCVWPCPHNGDTVGLSGLAAGVSHLRCCGSAVRRQPSPHLLQKVAELEACSLFLYIRSLILGIAKIRSSSLSLTLTMELKPPVALLRHLDVTYSALVTRSLTRHSWPRHEVSFWELGGKTVAPALNASRHLCPFLGNVGLAAGRVSSP</sequence>
<name>A0AAW0H6P5_MYOGA</name>
<gene>
    <name evidence="1" type="ORF">U0070_014856</name>
</gene>
<protein>
    <submittedName>
        <fullName evidence="1">Uncharacterized protein</fullName>
    </submittedName>
</protein>
<dbReference type="AlphaFoldDB" id="A0AAW0H6P5"/>
<keyword evidence="2" id="KW-1185">Reference proteome</keyword>